<name>A0ACC1DHW1_9NEOP</name>
<dbReference type="EMBL" id="CM034388">
    <property type="protein sequence ID" value="KAJ0183554.1"/>
    <property type="molecule type" value="Genomic_DNA"/>
</dbReference>
<sequence>MSESRKGSTVEPGPRPSGPRPSGPRPSHGSRKGSKVNVVNKPIDLDDILINELGQFGRFQLLNMCLVAVPIIMSAFMSEYIFSAAAVPHRCQVPECGENSKSNFFEPEWLENAIPRTGDNSFASCERFAPVVGAGNGTLDFCPANIFQTNTIECEAYVYSRENSAVYDFDLGCNDWLRALAGTLSSVGTLLVLPFTGYISDRFGRRVALIISVFNLALFGLIRAFSVNYPMYLALQLLQTTLGAGTFSSAYVFAAELVGPKYRVVTSATCSSMFAVGQVILGGVAWVVQPWRYMIMTLHIPCFIIIVYYWVLSESVRWLLSKERYEEARLVLEKVAKVNRKQISEKSMQALMNPPPPPPVDVDQGPGVIKTIFSSRVLLRRVCTTPIWWITTTFVYYGLSINSTGLSDSMYLNYILICAIEIPGFYTAVLVLDRIGRKITLSAGFFFSAACNIAFVFIPEDMTTVRLILFLAGKFGISVVFTSLYLFTSELYPTQHRHKLLAFSSMIGRIGSITAPLTPVLMDYWHGIPSIMFGAMGFISGVLVLTQPETLGTKMPDTLAEAEALGRPESKIQQIS</sequence>
<evidence type="ECO:0000313" key="1">
    <source>
        <dbReference type="EMBL" id="KAJ0183554.1"/>
    </source>
</evidence>
<keyword evidence="2" id="KW-1185">Reference proteome</keyword>
<comment type="caution">
    <text evidence="1">The sequence shown here is derived from an EMBL/GenBank/DDBJ whole genome shotgun (WGS) entry which is preliminary data.</text>
</comment>
<dbReference type="Proteomes" id="UP000824533">
    <property type="component" value="Linkage Group LG02"/>
</dbReference>
<proteinExistence type="predicted"/>
<gene>
    <name evidence="1" type="ORF">K1T71_001530</name>
</gene>
<reference evidence="1 2" key="1">
    <citation type="journal article" date="2021" name="Front. Genet.">
        <title>Chromosome-Level Genome Assembly Reveals Significant Gene Expansion in the Toll and IMD Signaling Pathways of Dendrolimus kikuchii.</title>
        <authorList>
            <person name="Zhou J."/>
            <person name="Wu P."/>
            <person name="Xiong Z."/>
            <person name="Liu N."/>
            <person name="Zhao N."/>
            <person name="Ji M."/>
            <person name="Qiu Y."/>
            <person name="Yang B."/>
        </authorList>
    </citation>
    <scope>NUCLEOTIDE SEQUENCE [LARGE SCALE GENOMIC DNA]</scope>
    <source>
        <strain evidence="1">Ann1</strain>
    </source>
</reference>
<accession>A0ACC1DHW1</accession>
<organism evidence="1 2">
    <name type="scientific">Dendrolimus kikuchii</name>
    <dbReference type="NCBI Taxonomy" id="765133"/>
    <lineage>
        <taxon>Eukaryota</taxon>
        <taxon>Metazoa</taxon>
        <taxon>Ecdysozoa</taxon>
        <taxon>Arthropoda</taxon>
        <taxon>Hexapoda</taxon>
        <taxon>Insecta</taxon>
        <taxon>Pterygota</taxon>
        <taxon>Neoptera</taxon>
        <taxon>Endopterygota</taxon>
        <taxon>Lepidoptera</taxon>
        <taxon>Glossata</taxon>
        <taxon>Ditrysia</taxon>
        <taxon>Bombycoidea</taxon>
        <taxon>Lasiocampidae</taxon>
        <taxon>Dendrolimus</taxon>
    </lineage>
</organism>
<protein>
    <submittedName>
        <fullName evidence="1">Uncharacterized protein</fullName>
    </submittedName>
</protein>
<evidence type="ECO:0000313" key="2">
    <source>
        <dbReference type="Proteomes" id="UP000824533"/>
    </source>
</evidence>